<dbReference type="AlphaFoldDB" id="A0A7H9EN84"/>
<evidence type="ECO:0008006" key="3">
    <source>
        <dbReference type="Google" id="ProtNLM"/>
    </source>
</evidence>
<gene>
    <name evidence="1" type="ORF">GTO87_00765</name>
</gene>
<dbReference type="Proteomes" id="UP000510886">
    <property type="component" value="Chromosome"/>
</dbReference>
<evidence type="ECO:0000313" key="2">
    <source>
        <dbReference type="Proteomes" id="UP000510886"/>
    </source>
</evidence>
<accession>A0A7H9EN84</accession>
<name>A0A7H9EN84_9LACO</name>
<sequence>MRGEAKPIVPNAHGKSFVQGTHVEFVFHRHKYTGKVAKQLNNSAIVVFDPRFSHTMTAAELKQKVVISYTKMRKITE</sequence>
<organism evidence="1 2">
    <name type="scientific">Ligilactobacillus saerimneri</name>
    <dbReference type="NCBI Taxonomy" id="228229"/>
    <lineage>
        <taxon>Bacteria</taxon>
        <taxon>Bacillati</taxon>
        <taxon>Bacillota</taxon>
        <taxon>Bacilli</taxon>
        <taxon>Lactobacillales</taxon>
        <taxon>Lactobacillaceae</taxon>
        <taxon>Ligilactobacillus</taxon>
    </lineage>
</organism>
<dbReference type="KEGG" id="lsw:GTO87_00765"/>
<dbReference type="EMBL" id="CP047418">
    <property type="protein sequence ID" value="QLL78757.1"/>
    <property type="molecule type" value="Genomic_DNA"/>
</dbReference>
<reference evidence="1 2" key="1">
    <citation type="submission" date="2020-01" db="EMBL/GenBank/DDBJ databases">
        <title>Complete and circular genome sequences of six lactobacillus isolates from horses.</title>
        <authorList>
            <person name="Hassan H.M."/>
        </authorList>
    </citation>
    <scope>NUCLEOTIDE SEQUENCE [LARGE SCALE GENOMIC DNA]</scope>
    <source>
        <strain evidence="1 2">1A</strain>
    </source>
</reference>
<protein>
    <recommendedName>
        <fullName evidence="3">DUF2187 domain-containing protein</fullName>
    </recommendedName>
</protein>
<proteinExistence type="predicted"/>
<evidence type="ECO:0000313" key="1">
    <source>
        <dbReference type="EMBL" id="QLL78757.1"/>
    </source>
</evidence>